<keyword evidence="2" id="KW-1185">Reference proteome</keyword>
<dbReference type="RefSeq" id="WP_146935077.1">
    <property type="nucleotide sequence ID" value="NZ_BJXW01000004.1"/>
</dbReference>
<dbReference type="OrthoDB" id="2648027at2"/>
<accession>A0A511UU38</accession>
<gene>
    <name evidence="1" type="ORF">CQU01_03540</name>
</gene>
<evidence type="ECO:0000313" key="1">
    <source>
        <dbReference type="EMBL" id="GEN30116.1"/>
    </source>
</evidence>
<reference evidence="1 2" key="1">
    <citation type="submission" date="2019-07" db="EMBL/GenBank/DDBJ databases">
        <title>Whole genome shotgun sequence of Cerasibacillus quisquiliarum NBRC 102429.</title>
        <authorList>
            <person name="Hosoyama A."/>
            <person name="Uohara A."/>
            <person name="Ohji S."/>
            <person name="Ichikawa N."/>
        </authorList>
    </citation>
    <scope>NUCLEOTIDE SEQUENCE [LARGE SCALE GENOMIC DNA]</scope>
    <source>
        <strain evidence="1 2">NBRC 102429</strain>
    </source>
</reference>
<proteinExistence type="predicted"/>
<protein>
    <submittedName>
        <fullName evidence="1">Uncharacterized protein</fullName>
    </submittedName>
</protein>
<sequence>MKTEKISLMDAYMIETLRRQGVSDAEMISKIQSGDVSSWKNLHDKFDFNELIKLGDRGKDRLEKIILKGYQISFITFPGLQQILKLKFNKIKDHDYQLIDKGIKNLRMKEQELDQLKQLLSMNWVITDESKESNHDYFVTIKHVMA</sequence>
<comment type="caution">
    <text evidence="1">The sequence shown here is derived from an EMBL/GenBank/DDBJ whole genome shotgun (WGS) entry which is preliminary data.</text>
</comment>
<dbReference type="Proteomes" id="UP000321491">
    <property type="component" value="Unassembled WGS sequence"/>
</dbReference>
<dbReference type="EMBL" id="BJXW01000004">
    <property type="protein sequence ID" value="GEN30116.1"/>
    <property type="molecule type" value="Genomic_DNA"/>
</dbReference>
<dbReference type="AlphaFoldDB" id="A0A511UU38"/>
<evidence type="ECO:0000313" key="2">
    <source>
        <dbReference type="Proteomes" id="UP000321491"/>
    </source>
</evidence>
<organism evidence="1 2">
    <name type="scientific">Cerasibacillus quisquiliarum</name>
    <dbReference type="NCBI Taxonomy" id="227865"/>
    <lineage>
        <taxon>Bacteria</taxon>
        <taxon>Bacillati</taxon>
        <taxon>Bacillota</taxon>
        <taxon>Bacilli</taxon>
        <taxon>Bacillales</taxon>
        <taxon>Bacillaceae</taxon>
        <taxon>Cerasibacillus</taxon>
    </lineage>
</organism>
<name>A0A511UU38_9BACI</name>